<comment type="similarity">
    <text evidence="6">Belongs to the DESIGUAL family.</text>
</comment>
<comment type="subcellular location">
    <subcellularLocation>
        <location evidence="1">Endomembrane system</location>
        <topology evidence="1">Multi-pass membrane protein</topology>
    </subcellularLocation>
</comment>
<dbReference type="GO" id="GO:0012505">
    <property type="term" value="C:endomembrane system"/>
    <property type="evidence" value="ECO:0007669"/>
    <property type="project" value="UniProtKB-SubCell"/>
</dbReference>
<name>A0A426ZEN9_ENSVE</name>
<gene>
    <name evidence="8" type="ORF">B296_00026925</name>
</gene>
<evidence type="ECO:0000256" key="3">
    <source>
        <dbReference type="ARBA" id="ARBA00022729"/>
    </source>
</evidence>
<dbReference type="Proteomes" id="UP000287651">
    <property type="component" value="Unassembled WGS sequence"/>
</dbReference>
<keyword evidence="3" id="KW-0732">Signal</keyword>
<dbReference type="EMBL" id="AMZH03006975">
    <property type="protein sequence ID" value="RRT62465.1"/>
    <property type="molecule type" value="Genomic_DNA"/>
</dbReference>
<keyword evidence="2 7" id="KW-0812">Transmembrane</keyword>
<accession>A0A426ZEN9</accession>
<evidence type="ECO:0000256" key="2">
    <source>
        <dbReference type="ARBA" id="ARBA00022692"/>
    </source>
</evidence>
<dbReference type="Pfam" id="PF06749">
    <property type="entry name" value="DUF1218"/>
    <property type="match status" value="1"/>
</dbReference>
<protein>
    <submittedName>
        <fullName evidence="8">Uncharacterized protein</fullName>
    </submittedName>
</protein>
<sequence length="106" mass="11845">MMLEYTNLRAVSIVALVSLMWATISEGLHRSRNVHHDPEYLCPTAKTGLFGGAAFLALDAALFWLICQMLTLNVRADYFDEDDPKVEYGQVSADGLEITENKHTLV</sequence>
<evidence type="ECO:0000256" key="1">
    <source>
        <dbReference type="ARBA" id="ARBA00004127"/>
    </source>
</evidence>
<comment type="caution">
    <text evidence="8">The sequence shown here is derived from an EMBL/GenBank/DDBJ whole genome shotgun (WGS) entry which is preliminary data.</text>
</comment>
<evidence type="ECO:0000313" key="9">
    <source>
        <dbReference type="Proteomes" id="UP000287651"/>
    </source>
</evidence>
<dbReference type="InterPro" id="IPR009606">
    <property type="entry name" value="DEAL/Modifying_wall_lignin1/2"/>
</dbReference>
<reference evidence="8 9" key="1">
    <citation type="journal article" date="2014" name="Agronomy (Basel)">
        <title>A Draft Genome Sequence for Ensete ventricosum, the Drought-Tolerant Tree Against Hunger.</title>
        <authorList>
            <person name="Harrison J."/>
            <person name="Moore K.A."/>
            <person name="Paszkiewicz K."/>
            <person name="Jones T."/>
            <person name="Grant M."/>
            <person name="Ambacheew D."/>
            <person name="Muzemil S."/>
            <person name="Studholme D.J."/>
        </authorList>
    </citation>
    <scope>NUCLEOTIDE SEQUENCE [LARGE SCALE GENOMIC DNA]</scope>
</reference>
<dbReference type="PANTHER" id="PTHR31769">
    <property type="entry name" value="OS07G0462200 PROTEIN-RELATED"/>
    <property type="match status" value="1"/>
</dbReference>
<dbReference type="AlphaFoldDB" id="A0A426ZEN9"/>
<evidence type="ECO:0000256" key="6">
    <source>
        <dbReference type="ARBA" id="ARBA00029467"/>
    </source>
</evidence>
<feature type="transmembrane region" description="Helical" evidence="7">
    <location>
        <begin position="49"/>
        <end position="67"/>
    </location>
</feature>
<evidence type="ECO:0000256" key="4">
    <source>
        <dbReference type="ARBA" id="ARBA00022989"/>
    </source>
</evidence>
<proteinExistence type="inferred from homology"/>
<dbReference type="InterPro" id="IPR052222">
    <property type="entry name" value="DESIGUAL"/>
</dbReference>
<evidence type="ECO:0000256" key="7">
    <source>
        <dbReference type="SAM" id="Phobius"/>
    </source>
</evidence>
<keyword evidence="4 7" id="KW-1133">Transmembrane helix</keyword>
<keyword evidence="5 7" id="KW-0472">Membrane</keyword>
<evidence type="ECO:0000256" key="5">
    <source>
        <dbReference type="ARBA" id="ARBA00023136"/>
    </source>
</evidence>
<evidence type="ECO:0000313" key="8">
    <source>
        <dbReference type="EMBL" id="RRT62465.1"/>
    </source>
</evidence>
<organism evidence="8 9">
    <name type="scientific">Ensete ventricosum</name>
    <name type="common">Abyssinian banana</name>
    <name type="synonym">Musa ensete</name>
    <dbReference type="NCBI Taxonomy" id="4639"/>
    <lineage>
        <taxon>Eukaryota</taxon>
        <taxon>Viridiplantae</taxon>
        <taxon>Streptophyta</taxon>
        <taxon>Embryophyta</taxon>
        <taxon>Tracheophyta</taxon>
        <taxon>Spermatophyta</taxon>
        <taxon>Magnoliopsida</taxon>
        <taxon>Liliopsida</taxon>
        <taxon>Zingiberales</taxon>
        <taxon>Musaceae</taxon>
        <taxon>Ensete</taxon>
    </lineage>
</organism>